<dbReference type="Proteomes" id="UP001380953">
    <property type="component" value="Unassembled WGS sequence"/>
</dbReference>
<reference evidence="1" key="1">
    <citation type="submission" date="2024-03" db="EMBL/GenBank/DDBJ databases">
        <title>Whole genome sequecning of epiphytes from Marcgravia umbellata leaves.</title>
        <authorList>
            <person name="Kumar G."/>
            <person name="Savka M.A."/>
        </authorList>
    </citation>
    <scope>NUCLEOTIDE SEQUENCE</scope>
    <source>
        <strain evidence="1">RIT_BL5</strain>
    </source>
</reference>
<gene>
    <name evidence="1" type="ORF">WKI47_05710</name>
</gene>
<proteinExistence type="predicted"/>
<comment type="caution">
    <text evidence="1">The sequence shown here is derived from an EMBL/GenBank/DDBJ whole genome shotgun (WGS) entry which is preliminary data.</text>
</comment>
<protein>
    <submittedName>
        <fullName evidence="1">HPP family protein</fullName>
    </submittedName>
</protein>
<evidence type="ECO:0000313" key="2">
    <source>
        <dbReference type="Proteomes" id="UP001380953"/>
    </source>
</evidence>
<accession>A0ACC6P9C8</accession>
<name>A0ACC6P9C8_9BACL</name>
<dbReference type="EMBL" id="JBBKAR010000016">
    <property type="protein sequence ID" value="MEJ8303412.1"/>
    <property type="molecule type" value="Genomic_DNA"/>
</dbReference>
<sequence>MDRMIKTAIGGLFLLSGSLLYLGVHIAAVLRLPEVNSWYTPPGRYGTALMDSGGYWMFWLAIVLIGIGLILLVAALFNRAGDKWRSDLNDIRRRSREFDVKRAESEYESEDEK</sequence>
<keyword evidence="2" id="KW-1185">Reference proteome</keyword>
<evidence type="ECO:0000313" key="1">
    <source>
        <dbReference type="EMBL" id="MEJ8303412.1"/>
    </source>
</evidence>
<organism evidence="1 2">
    <name type="scientific">Saccharibacillus sacchari</name>
    <dbReference type="NCBI Taxonomy" id="456493"/>
    <lineage>
        <taxon>Bacteria</taxon>
        <taxon>Bacillati</taxon>
        <taxon>Bacillota</taxon>
        <taxon>Bacilli</taxon>
        <taxon>Bacillales</taxon>
        <taxon>Paenibacillaceae</taxon>
        <taxon>Saccharibacillus</taxon>
    </lineage>
</organism>